<dbReference type="EMBL" id="JANFWR010000007">
    <property type="protein sequence ID" value="MCW0398752.1"/>
    <property type="molecule type" value="Genomic_DNA"/>
</dbReference>
<organism evidence="2 3">
    <name type="scientific">Xanthomonas sacchari</name>
    <dbReference type="NCBI Taxonomy" id="56458"/>
    <lineage>
        <taxon>Bacteria</taxon>
        <taxon>Pseudomonadati</taxon>
        <taxon>Pseudomonadota</taxon>
        <taxon>Gammaproteobacteria</taxon>
        <taxon>Lysobacterales</taxon>
        <taxon>Lysobacteraceae</taxon>
        <taxon>Xanthomonas</taxon>
    </lineage>
</organism>
<evidence type="ECO:0000313" key="3">
    <source>
        <dbReference type="Proteomes" id="UP001320843"/>
    </source>
</evidence>
<feature type="compositionally biased region" description="Basic and acidic residues" evidence="1">
    <location>
        <begin position="136"/>
        <end position="151"/>
    </location>
</feature>
<protein>
    <submittedName>
        <fullName evidence="2">Uncharacterized protein</fullName>
    </submittedName>
</protein>
<accession>A0ABT3DTL7</accession>
<name>A0ABT3DTL7_9XANT</name>
<feature type="compositionally biased region" description="Polar residues" evidence="1">
    <location>
        <begin position="15"/>
        <end position="29"/>
    </location>
</feature>
<feature type="region of interest" description="Disordered" evidence="1">
    <location>
        <begin position="104"/>
        <end position="181"/>
    </location>
</feature>
<sequence>MWPRCSSVRVRPSTAAPTAQASRPMTTASRRWVSADPNGPMVERLARPACSHRATTRRKARPWLCDCMSTPPLGIGYAALAARLGAVYAGPVLQPISCKFHASSPEGGQHGGADDNGNVGREIARHGGRASGIASRETRRGGFLEQPREAHAGGPFGRQPFDAPRPPSPGSGRVRPRSAGHVARHCWRRSIRSSSSRIWPFRSKIRLITTPSASGSAMTGLGGLSVGGLMPAVRACHSNRLRSSFAEDVGAKLITGDLPATLFVQSASESSIKALPLTKRLSQIADGRPGPLGVLSLVVRTDGCEVVAESVHTGKLPYGKDMSIPFGKLPASNRDWRDE</sequence>
<evidence type="ECO:0000313" key="2">
    <source>
        <dbReference type="EMBL" id="MCW0398752.1"/>
    </source>
</evidence>
<comment type="caution">
    <text evidence="2">The sequence shown here is derived from an EMBL/GenBank/DDBJ whole genome shotgun (WGS) entry which is preliminary data.</text>
</comment>
<evidence type="ECO:0000256" key="1">
    <source>
        <dbReference type="SAM" id="MobiDB-lite"/>
    </source>
</evidence>
<gene>
    <name evidence="2" type="ORF">NB700_001308</name>
</gene>
<feature type="region of interest" description="Disordered" evidence="1">
    <location>
        <begin position="1"/>
        <end position="40"/>
    </location>
</feature>
<dbReference type="Proteomes" id="UP001320843">
    <property type="component" value="Unassembled WGS sequence"/>
</dbReference>
<proteinExistence type="predicted"/>
<reference evidence="2 3" key="1">
    <citation type="submission" date="2022-06" db="EMBL/GenBank/DDBJ databases">
        <title>Dynamics of rice microbiomes reveals core vertical transmitted seed endophytes.</title>
        <authorList>
            <person name="Liao K."/>
            <person name="Zhang X."/>
        </authorList>
    </citation>
    <scope>NUCLEOTIDE SEQUENCE [LARGE SCALE GENOMIC DNA]</scope>
    <source>
        <strain evidence="2 3">YT10-10-1</strain>
    </source>
</reference>
<keyword evidence="3" id="KW-1185">Reference proteome</keyword>